<organism evidence="2 3">
    <name type="scientific">Aestuariispira insulae</name>
    <dbReference type="NCBI Taxonomy" id="1461337"/>
    <lineage>
        <taxon>Bacteria</taxon>
        <taxon>Pseudomonadati</taxon>
        <taxon>Pseudomonadota</taxon>
        <taxon>Alphaproteobacteria</taxon>
        <taxon>Rhodospirillales</taxon>
        <taxon>Kiloniellaceae</taxon>
        <taxon>Aestuariispira</taxon>
    </lineage>
</organism>
<name>A0A3D9HSF8_9PROT</name>
<dbReference type="PANTHER" id="PTHR43072">
    <property type="entry name" value="N-ACETYLTRANSFERASE"/>
    <property type="match status" value="1"/>
</dbReference>
<dbReference type="CDD" id="cd04301">
    <property type="entry name" value="NAT_SF"/>
    <property type="match status" value="1"/>
</dbReference>
<gene>
    <name evidence="2" type="ORF">DFP90_102375</name>
</gene>
<comment type="caution">
    <text evidence="2">The sequence shown here is derived from an EMBL/GenBank/DDBJ whole genome shotgun (WGS) entry which is preliminary data.</text>
</comment>
<keyword evidence="2" id="KW-0808">Transferase</keyword>
<dbReference type="SUPFAM" id="SSF55729">
    <property type="entry name" value="Acyl-CoA N-acyltransferases (Nat)"/>
    <property type="match status" value="1"/>
</dbReference>
<evidence type="ECO:0000313" key="2">
    <source>
        <dbReference type="EMBL" id="RED52355.1"/>
    </source>
</evidence>
<dbReference type="RefSeq" id="WP_115935895.1">
    <property type="nucleotide sequence ID" value="NZ_QRDW01000002.1"/>
</dbReference>
<dbReference type="PANTHER" id="PTHR43072:SF8">
    <property type="entry name" value="ACYLTRANSFERASE FABY-RELATED"/>
    <property type="match status" value="1"/>
</dbReference>
<accession>A0A3D9HSF8</accession>
<dbReference type="PROSITE" id="PS51186">
    <property type="entry name" value="GNAT"/>
    <property type="match status" value="1"/>
</dbReference>
<dbReference type="InterPro" id="IPR000182">
    <property type="entry name" value="GNAT_dom"/>
</dbReference>
<protein>
    <submittedName>
        <fullName evidence="2">Phosphinothricin acetyltransferase</fullName>
    </submittedName>
</protein>
<sequence length="177" mass="18874">MTQDITIRPAHSDDLPAITEIYGHHVRHGLASFEETAPDLAEMTARFTTLANLNYPYLTALKGERVLGYAYAGPYRTRPAYRFTVENSVYVAPDATGLGAGGALLDALIAACEEGGFRQMIAVIGDSGNAASIGLHGSRGFEHAGVLAHVGFKHGRWVDSVFMQRTLGPGGNSLPTD</sequence>
<dbReference type="Gene3D" id="3.40.630.30">
    <property type="match status" value="1"/>
</dbReference>
<dbReference type="AlphaFoldDB" id="A0A3D9HSF8"/>
<feature type="domain" description="N-acetyltransferase" evidence="1">
    <location>
        <begin position="5"/>
        <end position="168"/>
    </location>
</feature>
<proteinExistence type="predicted"/>
<dbReference type="GO" id="GO:0016747">
    <property type="term" value="F:acyltransferase activity, transferring groups other than amino-acyl groups"/>
    <property type="evidence" value="ECO:0007669"/>
    <property type="project" value="InterPro"/>
</dbReference>
<evidence type="ECO:0000259" key="1">
    <source>
        <dbReference type="PROSITE" id="PS51186"/>
    </source>
</evidence>
<dbReference type="Proteomes" id="UP000256845">
    <property type="component" value="Unassembled WGS sequence"/>
</dbReference>
<dbReference type="OrthoDB" id="5459937at2"/>
<evidence type="ECO:0000313" key="3">
    <source>
        <dbReference type="Proteomes" id="UP000256845"/>
    </source>
</evidence>
<keyword evidence="3" id="KW-1185">Reference proteome</keyword>
<reference evidence="2 3" key="1">
    <citation type="submission" date="2018-07" db="EMBL/GenBank/DDBJ databases">
        <title>Genomic Encyclopedia of Type Strains, Phase III (KMG-III): the genomes of soil and plant-associated and newly described type strains.</title>
        <authorList>
            <person name="Whitman W."/>
        </authorList>
    </citation>
    <scope>NUCLEOTIDE SEQUENCE [LARGE SCALE GENOMIC DNA]</scope>
    <source>
        <strain evidence="2 3">CECT 8488</strain>
    </source>
</reference>
<dbReference type="Pfam" id="PF00583">
    <property type="entry name" value="Acetyltransf_1"/>
    <property type="match status" value="1"/>
</dbReference>
<dbReference type="InterPro" id="IPR016181">
    <property type="entry name" value="Acyl_CoA_acyltransferase"/>
</dbReference>
<dbReference type="EMBL" id="QRDW01000002">
    <property type="protein sequence ID" value="RED52355.1"/>
    <property type="molecule type" value="Genomic_DNA"/>
</dbReference>